<accession>A0A6J7WGG6</accession>
<reference evidence="4" key="1">
    <citation type="submission" date="2020-05" db="EMBL/GenBank/DDBJ databases">
        <authorList>
            <person name="Chiriac C."/>
            <person name="Salcher M."/>
            <person name="Ghai R."/>
            <person name="Kavagutti S V."/>
        </authorList>
    </citation>
    <scope>NUCLEOTIDE SEQUENCE</scope>
</reference>
<evidence type="ECO:0000313" key="2">
    <source>
        <dbReference type="EMBL" id="CAB4132359.1"/>
    </source>
</evidence>
<evidence type="ECO:0000313" key="3">
    <source>
        <dbReference type="EMBL" id="CAB4202798.1"/>
    </source>
</evidence>
<evidence type="ECO:0000313" key="1">
    <source>
        <dbReference type="EMBL" id="CAB4127192.1"/>
    </source>
</evidence>
<name>A0A6J7WGG6_9CAUD</name>
<protein>
    <submittedName>
        <fullName evidence="4">Uncharacterized protein</fullName>
    </submittedName>
</protein>
<proteinExistence type="predicted"/>
<sequence length="69" mass="7818">MASITIRWRTDNGKHGSIVCEAKLKTLGDEKNFIDRVRCHLDHAIWDMDLKLNRLPNGEGCIEAITEPA</sequence>
<dbReference type="EMBL" id="LR798228">
    <property type="protein sequence ID" value="CAB5207045.1"/>
    <property type="molecule type" value="Genomic_DNA"/>
</dbReference>
<evidence type="ECO:0000313" key="4">
    <source>
        <dbReference type="EMBL" id="CAB5207045.1"/>
    </source>
</evidence>
<dbReference type="EMBL" id="LR796198">
    <property type="protein sequence ID" value="CAB4127192.1"/>
    <property type="molecule type" value="Genomic_DNA"/>
</dbReference>
<organism evidence="4">
    <name type="scientific">uncultured Caudovirales phage</name>
    <dbReference type="NCBI Taxonomy" id="2100421"/>
    <lineage>
        <taxon>Viruses</taxon>
        <taxon>Duplodnaviria</taxon>
        <taxon>Heunggongvirae</taxon>
        <taxon>Uroviricota</taxon>
        <taxon>Caudoviricetes</taxon>
        <taxon>Peduoviridae</taxon>
        <taxon>Maltschvirus</taxon>
        <taxon>Maltschvirus maltsch</taxon>
    </lineage>
</organism>
<dbReference type="EMBL" id="LR796260">
    <property type="protein sequence ID" value="CAB4132359.1"/>
    <property type="molecule type" value="Genomic_DNA"/>
</dbReference>
<gene>
    <name evidence="3" type="ORF">UFOVP1363_34</name>
    <name evidence="4" type="ORF">UFOVP179_8</name>
    <name evidence="2" type="ORF">UFOVP260_11</name>
    <name evidence="1" type="ORF">UFOVP85_51</name>
</gene>
<dbReference type="EMBL" id="LR797327">
    <property type="protein sequence ID" value="CAB4202798.1"/>
    <property type="molecule type" value="Genomic_DNA"/>
</dbReference>